<gene>
    <name evidence="4" type="ORF">Bealeia1_01912</name>
</gene>
<dbReference type="Gene3D" id="3.40.50.10890">
    <property type="match status" value="1"/>
</dbReference>
<proteinExistence type="predicted"/>
<dbReference type="PANTHER" id="PTHR11203:SF37">
    <property type="entry name" value="INTEGRATOR COMPLEX SUBUNIT 11"/>
    <property type="match status" value="1"/>
</dbReference>
<dbReference type="PANTHER" id="PTHR11203">
    <property type="entry name" value="CLEAVAGE AND POLYADENYLATION SPECIFICITY FACTOR FAMILY MEMBER"/>
    <property type="match status" value="1"/>
</dbReference>
<keyword evidence="1" id="KW-0378">Hydrolase</keyword>
<organism evidence="4 5">
    <name type="scientific">Candidatus Bealeia paramacronuclearis</name>
    <dbReference type="NCBI Taxonomy" id="1921001"/>
    <lineage>
        <taxon>Bacteria</taxon>
        <taxon>Pseudomonadati</taxon>
        <taxon>Pseudomonadota</taxon>
        <taxon>Alphaproteobacteria</taxon>
        <taxon>Holosporales</taxon>
        <taxon>Holosporaceae</taxon>
        <taxon>Candidatus Bealeia</taxon>
    </lineage>
</organism>
<reference evidence="4 5" key="1">
    <citation type="journal article" date="2024" name="Environ. Microbiol.">
        <title>Novel evolutionary insights on the interactions of the Holosporales (Alphaproteobacteria) with eukaryotic hosts from comparative genomics.</title>
        <authorList>
            <person name="Giovannini M."/>
            <person name="Petroni G."/>
            <person name="Castelli M."/>
        </authorList>
    </citation>
    <scope>NUCLEOTIDE SEQUENCE [LARGE SCALE GENOMIC DNA]</scope>
    <source>
        <strain evidence="4 5">US_Bl 15I1</strain>
    </source>
</reference>
<dbReference type="InterPro" id="IPR050698">
    <property type="entry name" value="MBL"/>
</dbReference>
<dbReference type="InterPro" id="IPR022712">
    <property type="entry name" value="Beta_Casp"/>
</dbReference>
<dbReference type="Pfam" id="PF16661">
    <property type="entry name" value="Lactamase_B_6"/>
    <property type="match status" value="1"/>
</dbReference>
<dbReference type="CDD" id="cd16295">
    <property type="entry name" value="TTHA0252-CPSF-like_MBL-fold"/>
    <property type="match status" value="1"/>
</dbReference>
<feature type="domain" description="Beta-Casp" evidence="3">
    <location>
        <begin position="247"/>
        <end position="366"/>
    </location>
</feature>
<name>A0ABZ2C8I7_9PROT</name>
<dbReference type="SUPFAM" id="SSF56281">
    <property type="entry name" value="Metallo-hydrolase/oxidoreductase"/>
    <property type="match status" value="1"/>
</dbReference>
<dbReference type="Proteomes" id="UP001330434">
    <property type="component" value="Chromosome"/>
</dbReference>
<dbReference type="SMART" id="SM01027">
    <property type="entry name" value="Beta-Casp"/>
    <property type="match status" value="1"/>
</dbReference>
<evidence type="ECO:0000313" key="5">
    <source>
        <dbReference type="Proteomes" id="UP001330434"/>
    </source>
</evidence>
<sequence>MEILFLGATKTVTGSKYLLTFGAQKILLDCGLFQGFKGLRLRNWDDLPVRPHDVESVILSHAHIDHSGYIPLLIQNGFRGPIYSTSGTKDLCAILLPDSGHLQEEEANFANRHNYSKHHPALPLYTREEAEDALKHFQTKPYDISFSPIPDLNVKFLKAGHIIGASIVRMNYKGTSIVFTGDLGRPNDIVMRPPALVDETDYLVVESTYGNRLHEREDPRDLLAVVINRTVKRGGSIIIPSFAVGRAQNLLYYIMSLKQQDKIPDIPVFLDSPMSINATDIFCNHLGEHRLSDQQCDLMGKGATYVRESEGSKKLDSHNLSRIIISASGMATGGRILHHLKFFAPDPRNTILFTGYQADGTRGDRMIQGEEEIRIFGEMVPLRAEVVSLSNTSAHADYEEILGWLSHFKRPPKKTFITHGSEASAEALRDKIHEKFGWDCVVPNYLDKEILK</sequence>
<evidence type="ECO:0000313" key="4">
    <source>
        <dbReference type="EMBL" id="WVX67696.1"/>
    </source>
</evidence>
<keyword evidence="5" id="KW-1185">Reference proteome</keyword>
<accession>A0ABZ2C8I7</accession>
<evidence type="ECO:0000256" key="1">
    <source>
        <dbReference type="ARBA" id="ARBA00022801"/>
    </source>
</evidence>
<dbReference type="EMBL" id="CP133270">
    <property type="protein sequence ID" value="WVX67696.1"/>
    <property type="molecule type" value="Genomic_DNA"/>
</dbReference>
<dbReference type="RefSeq" id="WP_331256384.1">
    <property type="nucleotide sequence ID" value="NZ_CP133270.1"/>
</dbReference>
<feature type="domain" description="Metallo-beta-lactamase" evidence="2">
    <location>
        <begin position="13"/>
        <end position="229"/>
    </location>
</feature>
<evidence type="ECO:0000259" key="3">
    <source>
        <dbReference type="SMART" id="SM01027"/>
    </source>
</evidence>
<dbReference type="InterPro" id="IPR001279">
    <property type="entry name" value="Metallo-B-lactamas"/>
</dbReference>
<dbReference type="InterPro" id="IPR011108">
    <property type="entry name" value="RMMBL"/>
</dbReference>
<protein>
    <submittedName>
        <fullName evidence="4">MBL fold metallo-hydrolase</fullName>
    </submittedName>
</protein>
<dbReference type="SMART" id="SM00849">
    <property type="entry name" value="Lactamase_B"/>
    <property type="match status" value="1"/>
</dbReference>
<dbReference type="Pfam" id="PF10996">
    <property type="entry name" value="Beta-Casp"/>
    <property type="match status" value="1"/>
</dbReference>
<evidence type="ECO:0000259" key="2">
    <source>
        <dbReference type="SMART" id="SM00849"/>
    </source>
</evidence>
<dbReference type="InterPro" id="IPR036866">
    <property type="entry name" value="RibonucZ/Hydroxyglut_hydro"/>
</dbReference>
<dbReference type="Gene3D" id="3.60.15.10">
    <property type="entry name" value="Ribonuclease Z/Hydroxyacylglutathione hydrolase-like"/>
    <property type="match status" value="1"/>
</dbReference>
<dbReference type="Pfam" id="PF07521">
    <property type="entry name" value="RMMBL"/>
    <property type="match status" value="1"/>
</dbReference>